<protein>
    <submittedName>
        <fullName evidence="2">Uncharacterized protein</fullName>
    </submittedName>
</protein>
<proteinExistence type="predicted"/>
<feature type="compositionally biased region" description="Polar residues" evidence="1">
    <location>
        <begin position="1"/>
        <end position="15"/>
    </location>
</feature>
<name>A0A2P2N880_RHIMU</name>
<dbReference type="EMBL" id="GGEC01058214">
    <property type="protein sequence ID" value="MBX38698.1"/>
    <property type="molecule type" value="Transcribed_RNA"/>
</dbReference>
<sequence length="21" mass="2283">MQAIFSTSPEYSVMSNDGCKS</sequence>
<accession>A0A2P2N880</accession>
<reference evidence="2" key="1">
    <citation type="submission" date="2018-02" db="EMBL/GenBank/DDBJ databases">
        <title>Rhizophora mucronata_Transcriptome.</title>
        <authorList>
            <person name="Meera S.P."/>
            <person name="Sreeshan A."/>
            <person name="Augustine A."/>
        </authorList>
    </citation>
    <scope>NUCLEOTIDE SEQUENCE</scope>
    <source>
        <tissue evidence="2">Leaf</tissue>
    </source>
</reference>
<feature type="region of interest" description="Disordered" evidence="1">
    <location>
        <begin position="1"/>
        <end position="21"/>
    </location>
</feature>
<dbReference type="AlphaFoldDB" id="A0A2P2N880"/>
<evidence type="ECO:0000313" key="2">
    <source>
        <dbReference type="EMBL" id="MBX38698.1"/>
    </source>
</evidence>
<organism evidence="2">
    <name type="scientific">Rhizophora mucronata</name>
    <name type="common">Asiatic mangrove</name>
    <dbReference type="NCBI Taxonomy" id="61149"/>
    <lineage>
        <taxon>Eukaryota</taxon>
        <taxon>Viridiplantae</taxon>
        <taxon>Streptophyta</taxon>
        <taxon>Embryophyta</taxon>
        <taxon>Tracheophyta</taxon>
        <taxon>Spermatophyta</taxon>
        <taxon>Magnoliopsida</taxon>
        <taxon>eudicotyledons</taxon>
        <taxon>Gunneridae</taxon>
        <taxon>Pentapetalae</taxon>
        <taxon>rosids</taxon>
        <taxon>fabids</taxon>
        <taxon>Malpighiales</taxon>
        <taxon>Rhizophoraceae</taxon>
        <taxon>Rhizophora</taxon>
    </lineage>
</organism>
<evidence type="ECO:0000256" key="1">
    <source>
        <dbReference type="SAM" id="MobiDB-lite"/>
    </source>
</evidence>